<dbReference type="Proteomes" id="UP000061457">
    <property type="component" value="Chromosome I"/>
</dbReference>
<dbReference type="STRING" id="161398.PP2015_2253"/>
<dbReference type="AlphaFoldDB" id="A0A0S2K3U7"/>
<dbReference type="RefSeq" id="WP_058030456.1">
    <property type="nucleotide sequence ID" value="NZ_CP013187.1"/>
</dbReference>
<keyword evidence="3" id="KW-1185">Reference proteome</keyword>
<dbReference type="PATRIC" id="fig|161398.10.peg.2293"/>
<protein>
    <submittedName>
        <fullName evidence="2">Uncharacterized protein</fullName>
    </submittedName>
</protein>
<evidence type="ECO:0000256" key="1">
    <source>
        <dbReference type="SAM" id="SignalP"/>
    </source>
</evidence>
<name>A0A0S2K3U7_9GAMM</name>
<evidence type="ECO:0000313" key="3">
    <source>
        <dbReference type="Proteomes" id="UP000061457"/>
    </source>
</evidence>
<dbReference type="EMBL" id="CP013187">
    <property type="protein sequence ID" value="ALO42750.1"/>
    <property type="molecule type" value="Genomic_DNA"/>
</dbReference>
<accession>A0A0S2K3U7</accession>
<proteinExistence type="predicted"/>
<keyword evidence="1" id="KW-0732">Signal</keyword>
<feature type="signal peptide" evidence="1">
    <location>
        <begin position="1"/>
        <end position="22"/>
    </location>
</feature>
<organism evidence="2 3">
    <name type="scientific">Pseudoalteromonas phenolica</name>
    <dbReference type="NCBI Taxonomy" id="161398"/>
    <lineage>
        <taxon>Bacteria</taxon>
        <taxon>Pseudomonadati</taxon>
        <taxon>Pseudomonadota</taxon>
        <taxon>Gammaproteobacteria</taxon>
        <taxon>Alteromonadales</taxon>
        <taxon>Pseudoalteromonadaceae</taxon>
        <taxon>Pseudoalteromonas</taxon>
    </lineage>
</organism>
<reference evidence="2 3" key="1">
    <citation type="submission" date="2015-11" db="EMBL/GenBank/DDBJ databases">
        <authorList>
            <person name="Zhang Y."/>
            <person name="Guo Z."/>
        </authorList>
    </citation>
    <scope>NUCLEOTIDE SEQUENCE [LARGE SCALE GENOMIC DNA]</scope>
    <source>
        <strain evidence="2 3">KCTC 12086</strain>
    </source>
</reference>
<gene>
    <name evidence="2" type="ORF">PP2015_2253</name>
</gene>
<sequence>MVSKFRVALLFLISLVSLKAVAVHEQTAYGKIVGIESRPWGMHIQTNFAGGAKNNCPVKAGDTYMYDFKYENSNNSPGASAEISMILAAFASQSDVAFHIYGCNEDGRRPVVGFILMRK</sequence>
<dbReference type="KEGG" id="pphe:PP2015_2253"/>
<dbReference type="OrthoDB" id="6290690at2"/>
<evidence type="ECO:0000313" key="2">
    <source>
        <dbReference type="EMBL" id="ALO42750.1"/>
    </source>
</evidence>
<feature type="chain" id="PRO_5006601009" evidence="1">
    <location>
        <begin position="23"/>
        <end position="119"/>
    </location>
</feature>